<evidence type="ECO:0000313" key="3">
    <source>
        <dbReference type="Proteomes" id="UP000807306"/>
    </source>
</evidence>
<feature type="compositionally biased region" description="Polar residues" evidence="1">
    <location>
        <begin position="201"/>
        <end position="211"/>
    </location>
</feature>
<reference evidence="2" key="1">
    <citation type="submission" date="2020-11" db="EMBL/GenBank/DDBJ databases">
        <authorList>
            <consortium name="DOE Joint Genome Institute"/>
            <person name="Ahrendt S."/>
            <person name="Riley R."/>
            <person name="Andreopoulos W."/>
            <person name="Labutti K."/>
            <person name="Pangilinan J."/>
            <person name="Ruiz-Duenas F.J."/>
            <person name="Barrasa J.M."/>
            <person name="Sanchez-Garcia M."/>
            <person name="Camarero S."/>
            <person name="Miyauchi S."/>
            <person name="Serrano A."/>
            <person name="Linde D."/>
            <person name="Babiker R."/>
            <person name="Drula E."/>
            <person name="Ayuso-Fernandez I."/>
            <person name="Pacheco R."/>
            <person name="Padilla G."/>
            <person name="Ferreira P."/>
            <person name="Barriuso J."/>
            <person name="Kellner H."/>
            <person name="Castanera R."/>
            <person name="Alfaro M."/>
            <person name="Ramirez L."/>
            <person name="Pisabarro A.G."/>
            <person name="Kuo A."/>
            <person name="Tritt A."/>
            <person name="Lipzen A."/>
            <person name="He G."/>
            <person name="Yan M."/>
            <person name="Ng V."/>
            <person name="Cullen D."/>
            <person name="Martin F."/>
            <person name="Rosso M.-N."/>
            <person name="Henrissat B."/>
            <person name="Hibbett D."/>
            <person name="Martinez A.T."/>
            <person name="Grigoriev I.V."/>
        </authorList>
    </citation>
    <scope>NUCLEOTIDE SEQUENCE</scope>
    <source>
        <strain evidence="2">CBS 506.95</strain>
    </source>
</reference>
<evidence type="ECO:0000256" key="1">
    <source>
        <dbReference type="SAM" id="MobiDB-lite"/>
    </source>
</evidence>
<proteinExistence type="predicted"/>
<sequence>MSNDLPLKIRADIRDKWDSPNAEIHSSVESLRRTLGHKVVPQVQWSRLFNGVKEQYEEKSIFVPTIFRIVASFYDRLLSRLDNESDSEWTEQLLNEFAKRPGSATWSVNVDVSGSSILRPRISWNPLVDAFLLEIPNRALPMQAEIDAGFDQDLDNLFLGASSASVNSGFNEDDWAEVTDGDTHTAEKPVVKQAAAERPSQAANIPMSQSKTTKLPSLDTLYRPAELFKAATPYTLILDASTSPLVVQGSHQPSLELIAAYLKKWAKINTQDSQKRPIFDIQLHESAFSFGLIDSLSIEPFISYRGASVNPVLVISFIEGVLGYKETHTTGHRWIFKLETILQ</sequence>
<evidence type="ECO:0000313" key="2">
    <source>
        <dbReference type="EMBL" id="KAF9525070.1"/>
    </source>
</evidence>
<dbReference type="EMBL" id="MU157889">
    <property type="protein sequence ID" value="KAF9525070.1"/>
    <property type="molecule type" value="Genomic_DNA"/>
</dbReference>
<dbReference type="OrthoDB" id="4926491at2759"/>
<accession>A0A9P6E9S3</accession>
<dbReference type="Proteomes" id="UP000807306">
    <property type="component" value="Unassembled WGS sequence"/>
</dbReference>
<name>A0A9P6E9S3_9AGAR</name>
<keyword evidence="3" id="KW-1185">Reference proteome</keyword>
<feature type="region of interest" description="Disordered" evidence="1">
    <location>
        <begin position="189"/>
        <end position="211"/>
    </location>
</feature>
<gene>
    <name evidence="2" type="ORF">CPB83DRAFT_909470</name>
</gene>
<protein>
    <submittedName>
        <fullName evidence="2">Uncharacterized protein</fullName>
    </submittedName>
</protein>
<dbReference type="AlphaFoldDB" id="A0A9P6E9S3"/>
<organism evidence="2 3">
    <name type="scientific">Crepidotus variabilis</name>
    <dbReference type="NCBI Taxonomy" id="179855"/>
    <lineage>
        <taxon>Eukaryota</taxon>
        <taxon>Fungi</taxon>
        <taxon>Dikarya</taxon>
        <taxon>Basidiomycota</taxon>
        <taxon>Agaricomycotina</taxon>
        <taxon>Agaricomycetes</taxon>
        <taxon>Agaricomycetidae</taxon>
        <taxon>Agaricales</taxon>
        <taxon>Agaricineae</taxon>
        <taxon>Crepidotaceae</taxon>
        <taxon>Crepidotus</taxon>
    </lineage>
</organism>
<comment type="caution">
    <text evidence="2">The sequence shown here is derived from an EMBL/GenBank/DDBJ whole genome shotgun (WGS) entry which is preliminary data.</text>
</comment>